<protein>
    <submittedName>
        <fullName evidence="6">IclR family transcriptional regulator</fullName>
    </submittedName>
</protein>
<gene>
    <name evidence="6" type="ORF">K1718_07690</name>
</gene>
<evidence type="ECO:0000313" key="6">
    <source>
        <dbReference type="EMBL" id="WFE91226.1"/>
    </source>
</evidence>
<organism evidence="6 7">
    <name type="scientific">Roseibium porphyridii</name>
    <dbReference type="NCBI Taxonomy" id="2866279"/>
    <lineage>
        <taxon>Bacteria</taxon>
        <taxon>Pseudomonadati</taxon>
        <taxon>Pseudomonadota</taxon>
        <taxon>Alphaproteobacteria</taxon>
        <taxon>Hyphomicrobiales</taxon>
        <taxon>Stappiaceae</taxon>
        <taxon>Roseibium</taxon>
    </lineage>
</organism>
<evidence type="ECO:0000259" key="5">
    <source>
        <dbReference type="PROSITE" id="PS51078"/>
    </source>
</evidence>
<dbReference type="Gene3D" id="3.30.450.40">
    <property type="match status" value="1"/>
</dbReference>
<feature type="domain" description="HTH iclR-type" evidence="4">
    <location>
        <begin position="1"/>
        <end position="62"/>
    </location>
</feature>
<dbReference type="PROSITE" id="PS51077">
    <property type="entry name" value="HTH_ICLR"/>
    <property type="match status" value="1"/>
</dbReference>
<dbReference type="SUPFAM" id="SSF55781">
    <property type="entry name" value="GAF domain-like"/>
    <property type="match status" value="1"/>
</dbReference>
<dbReference type="InterPro" id="IPR036390">
    <property type="entry name" value="WH_DNA-bd_sf"/>
</dbReference>
<dbReference type="InterPro" id="IPR005471">
    <property type="entry name" value="Tscrpt_reg_IclR_N"/>
</dbReference>
<dbReference type="PANTHER" id="PTHR30136">
    <property type="entry name" value="HELIX-TURN-HELIX TRANSCRIPTIONAL REGULATOR, ICLR FAMILY"/>
    <property type="match status" value="1"/>
</dbReference>
<keyword evidence="7" id="KW-1185">Reference proteome</keyword>
<dbReference type="Pfam" id="PF09339">
    <property type="entry name" value="HTH_IclR"/>
    <property type="match status" value="1"/>
</dbReference>
<name>A0ABY8F6X4_9HYPH</name>
<dbReference type="RefSeq" id="WP_152500376.1">
    <property type="nucleotide sequence ID" value="NZ_CP120863.1"/>
</dbReference>
<proteinExistence type="predicted"/>
<reference evidence="6 7" key="1">
    <citation type="submission" date="2023-03" db="EMBL/GenBank/DDBJ databases">
        <title>Roseibium porphyridii sp. nov. and Roseibium rhodosorbium sp. nov. isolated from marine algae, Porphyridium cruentum and Rhodosorus marinus, respectively.</title>
        <authorList>
            <person name="Lee M.W."/>
            <person name="Choi B.J."/>
            <person name="Lee J.K."/>
            <person name="Choi D.G."/>
            <person name="Baek J.H."/>
            <person name="Bayburt H."/>
            <person name="Kim J.M."/>
            <person name="Han D.M."/>
            <person name="Kim K.H."/>
            <person name="Jeon C.O."/>
        </authorList>
    </citation>
    <scope>NUCLEOTIDE SEQUENCE [LARGE SCALE GENOMIC DNA]</scope>
    <source>
        <strain evidence="6 7">KMA01</strain>
    </source>
</reference>
<accession>A0ABY8F6X4</accession>
<dbReference type="PANTHER" id="PTHR30136:SF24">
    <property type="entry name" value="HTH-TYPE TRANSCRIPTIONAL REPRESSOR ALLR"/>
    <property type="match status" value="1"/>
</dbReference>
<dbReference type="InterPro" id="IPR036388">
    <property type="entry name" value="WH-like_DNA-bd_sf"/>
</dbReference>
<keyword evidence="3" id="KW-0804">Transcription</keyword>
<dbReference type="PROSITE" id="PS51078">
    <property type="entry name" value="ICLR_ED"/>
    <property type="match status" value="1"/>
</dbReference>
<dbReference type="SMART" id="SM00346">
    <property type="entry name" value="HTH_ICLR"/>
    <property type="match status" value="1"/>
</dbReference>
<keyword evidence="2" id="KW-0238">DNA-binding</keyword>
<sequence length="252" mass="27668">MHLERLINLLEIIAVAGRPVSTLEVQKATELPKPTCYRLIQTLLDRKLLDQPSDDGQYVVGERLIRIALLGKSDVDVRRCAAPLLKAAATKFNETVFLARFRSGKVEIIHVETPDDPARAFIHPGLGVRPMHACSCSKAIAAFAEPDFQEEILSRSMKQYTEHTKITKAELRAEFEEISKRGFADCDQEIDLGIASVAAPVSIGNIGATFSVGAVGPIRRFGKEYRLEIGQKLTGLSEKISGAIQLCNVAEI</sequence>
<evidence type="ECO:0000259" key="4">
    <source>
        <dbReference type="PROSITE" id="PS51077"/>
    </source>
</evidence>
<dbReference type="Pfam" id="PF01614">
    <property type="entry name" value="IclR_C"/>
    <property type="match status" value="1"/>
</dbReference>
<evidence type="ECO:0000313" key="7">
    <source>
        <dbReference type="Proteomes" id="UP001209803"/>
    </source>
</evidence>
<evidence type="ECO:0000256" key="3">
    <source>
        <dbReference type="ARBA" id="ARBA00023163"/>
    </source>
</evidence>
<feature type="domain" description="IclR-ED" evidence="5">
    <location>
        <begin position="63"/>
        <end position="246"/>
    </location>
</feature>
<dbReference type="InterPro" id="IPR029016">
    <property type="entry name" value="GAF-like_dom_sf"/>
</dbReference>
<dbReference type="InterPro" id="IPR050707">
    <property type="entry name" value="HTH_MetabolicPath_Reg"/>
</dbReference>
<dbReference type="EMBL" id="CP120863">
    <property type="protein sequence ID" value="WFE91226.1"/>
    <property type="molecule type" value="Genomic_DNA"/>
</dbReference>
<evidence type="ECO:0000256" key="2">
    <source>
        <dbReference type="ARBA" id="ARBA00023125"/>
    </source>
</evidence>
<dbReference type="Proteomes" id="UP001209803">
    <property type="component" value="Chromosome"/>
</dbReference>
<dbReference type="InterPro" id="IPR014757">
    <property type="entry name" value="Tscrpt_reg_IclR_C"/>
</dbReference>
<dbReference type="Gene3D" id="1.10.10.10">
    <property type="entry name" value="Winged helix-like DNA-binding domain superfamily/Winged helix DNA-binding domain"/>
    <property type="match status" value="1"/>
</dbReference>
<keyword evidence="1" id="KW-0805">Transcription regulation</keyword>
<dbReference type="SUPFAM" id="SSF46785">
    <property type="entry name" value="Winged helix' DNA-binding domain"/>
    <property type="match status" value="1"/>
</dbReference>
<evidence type="ECO:0000256" key="1">
    <source>
        <dbReference type="ARBA" id="ARBA00023015"/>
    </source>
</evidence>